<evidence type="ECO:0000256" key="1">
    <source>
        <dbReference type="ARBA" id="ARBA00012513"/>
    </source>
</evidence>
<evidence type="ECO:0000256" key="4">
    <source>
        <dbReference type="ARBA" id="ARBA00022741"/>
    </source>
</evidence>
<feature type="domain" description="Protein kinase" evidence="11">
    <location>
        <begin position="20"/>
        <end position="282"/>
    </location>
</feature>
<comment type="caution">
    <text evidence="12">The sequence shown here is derived from an EMBL/GenBank/DDBJ whole genome shotgun (WGS) entry which is preliminary data.</text>
</comment>
<dbReference type="PROSITE" id="PS50011">
    <property type="entry name" value="PROTEIN_KINASE_DOM"/>
    <property type="match status" value="1"/>
</dbReference>
<dbReference type="AlphaFoldDB" id="A0A3M6UBV3"/>
<evidence type="ECO:0000259" key="11">
    <source>
        <dbReference type="PROSITE" id="PS50011"/>
    </source>
</evidence>
<evidence type="ECO:0000313" key="13">
    <source>
        <dbReference type="Proteomes" id="UP000275408"/>
    </source>
</evidence>
<proteinExistence type="inferred from homology"/>
<evidence type="ECO:0000256" key="5">
    <source>
        <dbReference type="ARBA" id="ARBA00022777"/>
    </source>
</evidence>
<comment type="similarity">
    <text evidence="10">Belongs to the protein kinase superfamily.</text>
</comment>
<dbReference type="SMART" id="SM00220">
    <property type="entry name" value="S_TKc"/>
    <property type="match status" value="1"/>
</dbReference>
<dbReference type="SUPFAM" id="SSF56112">
    <property type="entry name" value="Protein kinase-like (PK-like)"/>
    <property type="match status" value="1"/>
</dbReference>
<organism evidence="12 13">
    <name type="scientific">Pocillopora damicornis</name>
    <name type="common">Cauliflower coral</name>
    <name type="synonym">Millepora damicornis</name>
    <dbReference type="NCBI Taxonomy" id="46731"/>
    <lineage>
        <taxon>Eukaryota</taxon>
        <taxon>Metazoa</taxon>
        <taxon>Cnidaria</taxon>
        <taxon>Anthozoa</taxon>
        <taxon>Hexacorallia</taxon>
        <taxon>Scleractinia</taxon>
        <taxon>Astrocoeniina</taxon>
        <taxon>Pocilloporidae</taxon>
        <taxon>Pocillopora</taxon>
    </lineage>
</organism>
<dbReference type="GO" id="GO:0004674">
    <property type="term" value="F:protein serine/threonine kinase activity"/>
    <property type="evidence" value="ECO:0007669"/>
    <property type="project" value="UniProtKB-KW"/>
</dbReference>
<evidence type="ECO:0000256" key="8">
    <source>
        <dbReference type="ARBA" id="ARBA00048679"/>
    </source>
</evidence>
<dbReference type="Gene3D" id="1.10.510.10">
    <property type="entry name" value="Transferase(Phosphotransferase) domain 1"/>
    <property type="match status" value="1"/>
</dbReference>
<dbReference type="OrthoDB" id="4062651at2759"/>
<keyword evidence="5" id="KW-0418">Kinase</keyword>
<evidence type="ECO:0000256" key="2">
    <source>
        <dbReference type="ARBA" id="ARBA00022527"/>
    </source>
</evidence>
<keyword evidence="3" id="KW-0808">Transferase</keyword>
<dbReference type="InterPro" id="IPR008271">
    <property type="entry name" value="Ser/Thr_kinase_AS"/>
</dbReference>
<dbReference type="InterPro" id="IPR011009">
    <property type="entry name" value="Kinase-like_dom_sf"/>
</dbReference>
<keyword evidence="6 9" id="KW-0067">ATP-binding</keyword>
<evidence type="ECO:0000256" key="10">
    <source>
        <dbReference type="RuleBase" id="RU000304"/>
    </source>
</evidence>
<keyword evidence="4 9" id="KW-0547">Nucleotide-binding</keyword>
<protein>
    <recommendedName>
        <fullName evidence="1">non-specific serine/threonine protein kinase</fullName>
        <ecNumber evidence="1">2.7.11.1</ecNumber>
    </recommendedName>
</protein>
<reference evidence="12 13" key="1">
    <citation type="journal article" date="2018" name="Sci. Rep.">
        <title>Comparative analysis of the Pocillopora damicornis genome highlights role of immune system in coral evolution.</title>
        <authorList>
            <person name="Cunning R."/>
            <person name="Bay R.A."/>
            <person name="Gillette P."/>
            <person name="Baker A.C."/>
            <person name="Traylor-Knowles N."/>
        </authorList>
    </citation>
    <scope>NUCLEOTIDE SEQUENCE [LARGE SCALE GENOMIC DNA]</scope>
    <source>
        <strain evidence="12">RSMAS</strain>
        <tissue evidence="12">Whole animal</tissue>
    </source>
</reference>
<gene>
    <name evidence="12" type="ORF">pdam_00020549</name>
</gene>
<dbReference type="PROSITE" id="PS00108">
    <property type="entry name" value="PROTEIN_KINASE_ST"/>
    <property type="match status" value="1"/>
</dbReference>
<feature type="binding site" evidence="9">
    <location>
        <position position="47"/>
    </location>
    <ligand>
        <name>ATP</name>
        <dbReference type="ChEBI" id="CHEBI:30616"/>
    </ligand>
</feature>
<keyword evidence="2 10" id="KW-0723">Serine/threonine-protein kinase</keyword>
<dbReference type="Proteomes" id="UP000275408">
    <property type="component" value="Unassembled WGS sequence"/>
</dbReference>
<dbReference type="InterPro" id="IPR017441">
    <property type="entry name" value="Protein_kinase_ATP_BS"/>
</dbReference>
<dbReference type="STRING" id="46731.A0A3M6UBV3"/>
<dbReference type="InterPro" id="IPR051681">
    <property type="entry name" value="Ser/Thr_Kinases-Pseudokinases"/>
</dbReference>
<accession>A0A3M6UBV3</accession>
<evidence type="ECO:0000256" key="7">
    <source>
        <dbReference type="ARBA" id="ARBA00047899"/>
    </source>
</evidence>
<dbReference type="PROSITE" id="PS00107">
    <property type="entry name" value="PROTEIN_KINASE_ATP"/>
    <property type="match status" value="1"/>
</dbReference>
<comment type="catalytic activity">
    <reaction evidence="7">
        <text>L-threonyl-[protein] + ATP = O-phospho-L-threonyl-[protein] + ADP + H(+)</text>
        <dbReference type="Rhea" id="RHEA:46608"/>
        <dbReference type="Rhea" id="RHEA-COMP:11060"/>
        <dbReference type="Rhea" id="RHEA-COMP:11605"/>
        <dbReference type="ChEBI" id="CHEBI:15378"/>
        <dbReference type="ChEBI" id="CHEBI:30013"/>
        <dbReference type="ChEBI" id="CHEBI:30616"/>
        <dbReference type="ChEBI" id="CHEBI:61977"/>
        <dbReference type="ChEBI" id="CHEBI:456216"/>
        <dbReference type="EC" id="2.7.11.1"/>
    </reaction>
</comment>
<dbReference type="Pfam" id="PF00069">
    <property type="entry name" value="Pkinase"/>
    <property type="match status" value="1"/>
</dbReference>
<dbReference type="PANTHER" id="PTHR44329">
    <property type="entry name" value="SERINE/THREONINE-PROTEIN KINASE TNNI3K-RELATED"/>
    <property type="match status" value="1"/>
</dbReference>
<sequence length="344" mass="39070">MRMLSQSSVELISRVDVNEVEVIRLLGSGGFGSVFEAMHKNCKVAMKRFHTNTRNKKAAMQSFEAEVHHEVLSLKHPNIVRVLGTNAARSLEEQPFIIMEFVSSRNLQHVLDDADEKVDFKRRVTFAYEVALALEYVHDNNIAHLDLKPANVLIAPDGSCKLADFGCCQIIQERPNTPSRSYLTGTYAYRAPELLKGESPTFKADVFSLGICLWQFWTREIPYKLQNHQIVIFRVVACNLRPEIPEGNDVDNRYRELMTSSWNGNPEERPSMTEVVNLLKVLVTRNNGLVDKCEACGKESLCVPMLCPEAQSYLRLEETKRSFLALQPQRKNGTADPDRLTDQI</sequence>
<dbReference type="InterPro" id="IPR000719">
    <property type="entry name" value="Prot_kinase_dom"/>
</dbReference>
<dbReference type="Gene3D" id="3.30.200.20">
    <property type="entry name" value="Phosphorylase Kinase, domain 1"/>
    <property type="match status" value="1"/>
</dbReference>
<evidence type="ECO:0000256" key="3">
    <source>
        <dbReference type="ARBA" id="ARBA00022679"/>
    </source>
</evidence>
<dbReference type="EC" id="2.7.11.1" evidence="1"/>
<dbReference type="EMBL" id="RCHS01001819">
    <property type="protein sequence ID" value="RMX51132.1"/>
    <property type="molecule type" value="Genomic_DNA"/>
</dbReference>
<dbReference type="PANTHER" id="PTHR44329:SF285">
    <property type="entry name" value="V-MOS MOLONEY MURINE SARCOMA VIRAL ONCO HOMOLOG"/>
    <property type="match status" value="1"/>
</dbReference>
<evidence type="ECO:0000256" key="9">
    <source>
        <dbReference type="PROSITE-ProRule" id="PRU10141"/>
    </source>
</evidence>
<name>A0A3M6UBV3_POCDA</name>
<dbReference type="GO" id="GO:0005524">
    <property type="term" value="F:ATP binding"/>
    <property type="evidence" value="ECO:0007669"/>
    <property type="project" value="UniProtKB-UniRule"/>
</dbReference>
<comment type="catalytic activity">
    <reaction evidence="8">
        <text>L-seryl-[protein] + ATP = O-phospho-L-seryl-[protein] + ADP + H(+)</text>
        <dbReference type="Rhea" id="RHEA:17989"/>
        <dbReference type="Rhea" id="RHEA-COMP:9863"/>
        <dbReference type="Rhea" id="RHEA-COMP:11604"/>
        <dbReference type="ChEBI" id="CHEBI:15378"/>
        <dbReference type="ChEBI" id="CHEBI:29999"/>
        <dbReference type="ChEBI" id="CHEBI:30616"/>
        <dbReference type="ChEBI" id="CHEBI:83421"/>
        <dbReference type="ChEBI" id="CHEBI:456216"/>
        <dbReference type="EC" id="2.7.11.1"/>
    </reaction>
</comment>
<evidence type="ECO:0000256" key="6">
    <source>
        <dbReference type="ARBA" id="ARBA00022840"/>
    </source>
</evidence>
<keyword evidence="13" id="KW-1185">Reference proteome</keyword>
<evidence type="ECO:0000313" key="12">
    <source>
        <dbReference type="EMBL" id="RMX51132.1"/>
    </source>
</evidence>